<dbReference type="InterPro" id="IPR036047">
    <property type="entry name" value="F-box-like_dom_sf"/>
</dbReference>
<proteinExistence type="predicted"/>
<dbReference type="Pfam" id="PF25210">
    <property type="entry name" value="Kelch_FKB95"/>
    <property type="match status" value="2"/>
</dbReference>
<reference evidence="3" key="1">
    <citation type="submission" date="2019-12" db="EMBL/GenBank/DDBJ databases">
        <title>Genome sequencing and annotation of Brassica cretica.</title>
        <authorList>
            <person name="Studholme D.J."/>
            <person name="Sarris P.F."/>
        </authorList>
    </citation>
    <scope>NUCLEOTIDE SEQUENCE</scope>
    <source>
        <strain evidence="3">PFS-102/07</strain>
        <tissue evidence="3">Leaf</tissue>
    </source>
</reference>
<dbReference type="Pfam" id="PF00646">
    <property type="entry name" value="F-box"/>
    <property type="match status" value="1"/>
</dbReference>
<accession>A0A8S9JSQ4</accession>
<dbReference type="AlphaFoldDB" id="A0A8S9JSQ4"/>
<dbReference type="InterPro" id="IPR006652">
    <property type="entry name" value="Kelch_1"/>
</dbReference>
<evidence type="ECO:0000259" key="2">
    <source>
        <dbReference type="PROSITE" id="PS50181"/>
    </source>
</evidence>
<dbReference type="PANTHER" id="PTHR24414">
    <property type="entry name" value="F-BOX/KELCH-REPEAT PROTEIN SKIP4"/>
    <property type="match status" value="1"/>
</dbReference>
<comment type="caution">
    <text evidence="3">The sequence shown here is derived from an EMBL/GenBank/DDBJ whole genome shotgun (WGS) entry which is preliminary data.</text>
</comment>
<dbReference type="SMART" id="SM00256">
    <property type="entry name" value="FBOX"/>
    <property type="match status" value="1"/>
</dbReference>
<dbReference type="PROSITE" id="PS50181">
    <property type="entry name" value="FBOX"/>
    <property type="match status" value="1"/>
</dbReference>
<dbReference type="Gene3D" id="2.120.10.80">
    <property type="entry name" value="Kelch-type beta propeller"/>
    <property type="match status" value="2"/>
</dbReference>
<dbReference type="InterPro" id="IPR015915">
    <property type="entry name" value="Kelch-typ_b-propeller"/>
</dbReference>
<dbReference type="SUPFAM" id="SSF81383">
    <property type="entry name" value="F-box domain"/>
    <property type="match status" value="1"/>
</dbReference>
<sequence>MSTRSSAAVNGDKPPRKKMTKQSPEISILSLPYDLILNIIARVSRMYYPTLSLVSKMLRSVVASPELYQTRSRLNLTESCLYLCLRYYRDPPLDPNPHWFALCMKPNRTLTDRLFIPVTSPDVRHERSTGLTSKDVSIVAAGSNIYKMGGYTPSSSEVSVLDCRFNTWHSAPMMRVKRSSPAASLVDGKIYVAGGCEDVNSENWVEVFDPKTQTWGSVTNPGAEIRPSGAELESFGIEGKLYLFGHNRKYGIYDPKEARWNPMIELGMGMDMDVVMGMGMDMYEAMDMEMDMNGVASAVSYFHCVIGDVLFLWNEREFRWYDFKASSWKKLNGVEDLPDFDGDCKMVDVGGKMAVLWKVFGRGDGQNEERSIWCAEIALERRGDEMWGKVEWFDVVLTTHEQCGFLVTVGSDIYNIGGVPIDKANEPSSSVSILDCRSNTWTEGPSMLAKRNYPFASVLDGKIYAAGSSDSSSSEWMEVFDTKTQTWELVSSPPAEMRARRHLHIKRMAGIDGKVHILASGSRLAYDTREGRWESVGKEMSSGWGWYSYCVVENVIYYYKERGEIKWYDTKGRRWRALKGVKGLHKIPRYTVTLADFGGKMAVLWDRGVASTGDKMIWCTVIALERHNDEEIWGKVEWSDTVLEVPESCTIKHALAATL</sequence>
<protein>
    <recommendedName>
        <fullName evidence="2">F-box domain-containing protein</fullName>
    </recommendedName>
</protein>
<dbReference type="SUPFAM" id="SSF117281">
    <property type="entry name" value="Kelch motif"/>
    <property type="match status" value="2"/>
</dbReference>
<dbReference type="SMART" id="SM00612">
    <property type="entry name" value="Kelch"/>
    <property type="match status" value="3"/>
</dbReference>
<dbReference type="InterPro" id="IPR001810">
    <property type="entry name" value="F-box_dom"/>
</dbReference>
<organism evidence="3">
    <name type="scientific">Brassica cretica</name>
    <name type="common">Mustard</name>
    <dbReference type="NCBI Taxonomy" id="69181"/>
    <lineage>
        <taxon>Eukaryota</taxon>
        <taxon>Viridiplantae</taxon>
        <taxon>Streptophyta</taxon>
        <taxon>Embryophyta</taxon>
        <taxon>Tracheophyta</taxon>
        <taxon>Spermatophyta</taxon>
        <taxon>Magnoliopsida</taxon>
        <taxon>eudicotyledons</taxon>
        <taxon>Gunneridae</taxon>
        <taxon>Pentapetalae</taxon>
        <taxon>rosids</taxon>
        <taxon>malvids</taxon>
        <taxon>Brassicales</taxon>
        <taxon>Brassicaceae</taxon>
        <taxon>Brassiceae</taxon>
        <taxon>Brassica</taxon>
    </lineage>
</organism>
<feature type="region of interest" description="Disordered" evidence="1">
    <location>
        <begin position="1"/>
        <end position="23"/>
    </location>
</feature>
<gene>
    <name evidence="3" type="ORF">F2Q70_00033715</name>
</gene>
<name>A0A8S9JSQ4_BRACR</name>
<feature type="domain" description="F-box" evidence="2">
    <location>
        <begin position="25"/>
        <end position="71"/>
    </location>
</feature>
<dbReference type="InterPro" id="IPR050354">
    <property type="entry name" value="F-box/kelch-repeat_ARATH"/>
</dbReference>
<dbReference type="InterPro" id="IPR057499">
    <property type="entry name" value="Kelch_FKB95"/>
</dbReference>
<dbReference type="EMBL" id="QGKY02000246">
    <property type="protein sequence ID" value="KAF2585091.1"/>
    <property type="molecule type" value="Genomic_DNA"/>
</dbReference>
<dbReference type="PANTHER" id="PTHR24414:SF95">
    <property type="entry name" value="F-BOX DOMAIN-CONTAINING PROTEIN"/>
    <property type="match status" value="1"/>
</dbReference>
<evidence type="ECO:0000256" key="1">
    <source>
        <dbReference type="SAM" id="MobiDB-lite"/>
    </source>
</evidence>
<evidence type="ECO:0000313" key="3">
    <source>
        <dbReference type="EMBL" id="KAF2585091.1"/>
    </source>
</evidence>
<dbReference type="CDD" id="cd22152">
    <property type="entry name" value="F-box_AtAFR-like"/>
    <property type="match status" value="1"/>
</dbReference>